<gene>
    <name evidence="2" type="primary">rbfA</name>
    <name evidence="3" type="ORF">Dace_2279</name>
</gene>
<dbReference type="SUPFAM" id="SSF89919">
    <property type="entry name" value="Ribosome-binding factor A, RbfA"/>
    <property type="match status" value="1"/>
</dbReference>
<comment type="function">
    <text evidence="2">One of several proteins that assist in the late maturation steps of the functional core of the 30S ribosomal subunit. Associates with free 30S ribosomal subunits (but not with 30S subunits that are part of 70S ribosomes or polysomes). Required for efficient processing of 16S rRNA. May interact with the 5'-terminal helix region of 16S rRNA.</text>
</comment>
<dbReference type="NCBIfam" id="TIGR00082">
    <property type="entry name" value="rbfA"/>
    <property type="match status" value="1"/>
</dbReference>
<dbReference type="InterPro" id="IPR020053">
    <property type="entry name" value="Ribosome-bd_factorA_CS"/>
</dbReference>
<dbReference type="EMBL" id="AAEW02000007">
    <property type="protein sequence ID" value="EAT15979.1"/>
    <property type="molecule type" value="Genomic_DNA"/>
</dbReference>
<keyword evidence="2" id="KW-0963">Cytoplasm</keyword>
<dbReference type="GO" id="GO:0030490">
    <property type="term" value="P:maturation of SSU-rRNA"/>
    <property type="evidence" value="ECO:0007669"/>
    <property type="project" value="UniProtKB-UniRule"/>
</dbReference>
<dbReference type="Proteomes" id="UP000005695">
    <property type="component" value="Unassembled WGS sequence"/>
</dbReference>
<dbReference type="GO" id="GO:0043024">
    <property type="term" value="F:ribosomal small subunit binding"/>
    <property type="evidence" value="ECO:0007669"/>
    <property type="project" value="TreeGrafter"/>
</dbReference>
<comment type="caution">
    <text evidence="3">The sequence shown here is derived from an EMBL/GenBank/DDBJ whole genome shotgun (WGS) entry which is preliminary data.</text>
</comment>
<dbReference type="HAMAP" id="MF_00003">
    <property type="entry name" value="RbfA"/>
    <property type="match status" value="1"/>
</dbReference>
<protein>
    <recommendedName>
        <fullName evidence="2">Ribosome-binding factor A</fullName>
    </recommendedName>
</protein>
<dbReference type="PANTHER" id="PTHR33515:SF1">
    <property type="entry name" value="RIBOSOME-BINDING FACTOR A, CHLOROPLASTIC-RELATED"/>
    <property type="match status" value="1"/>
</dbReference>
<reference evidence="3" key="2">
    <citation type="submission" date="2006-05" db="EMBL/GenBank/DDBJ databases">
        <title>Sequencing of the draft genome and assembly of Desulfuromonas acetoxidans DSM 684.</title>
        <authorList>
            <consortium name="US DOE Joint Genome Institute (JGI-PGF)"/>
            <person name="Copeland A."/>
            <person name="Lucas S."/>
            <person name="Lapidus A."/>
            <person name="Barry K."/>
            <person name="Detter J.C."/>
            <person name="Glavina del Rio T."/>
            <person name="Hammon N."/>
            <person name="Israni S."/>
            <person name="Dalin E."/>
            <person name="Tice H."/>
            <person name="Bruce D."/>
            <person name="Pitluck S."/>
            <person name="Richardson P."/>
        </authorList>
    </citation>
    <scope>NUCLEOTIDE SEQUENCE [LARGE SCALE GENOMIC DNA]</scope>
    <source>
        <strain evidence="3">DSM 684</strain>
    </source>
</reference>
<keyword evidence="4" id="KW-1185">Reference proteome</keyword>
<evidence type="ECO:0000313" key="4">
    <source>
        <dbReference type="Proteomes" id="UP000005695"/>
    </source>
</evidence>
<evidence type="ECO:0000256" key="2">
    <source>
        <dbReference type="HAMAP-Rule" id="MF_00003"/>
    </source>
</evidence>
<proteinExistence type="inferred from homology"/>
<name>Q1K0G2_DESA6</name>
<dbReference type="PANTHER" id="PTHR33515">
    <property type="entry name" value="RIBOSOME-BINDING FACTOR A, CHLOROPLASTIC-RELATED"/>
    <property type="match status" value="1"/>
</dbReference>
<evidence type="ECO:0000256" key="1">
    <source>
        <dbReference type="ARBA" id="ARBA00022517"/>
    </source>
</evidence>
<dbReference type="Pfam" id="PF02033">
    <property type="entry name" value="RBFA"/>
    <property type="match status" value="1"/>
</dbReference>
<evidence type="ECO:0000313" key="3">
    <source>
        <dbReference type="EMBL" id="EAT15979.1"/>
    </source>
</evidence>
<dbReference type="RefSeq" id="WP_005999820.1">
    <property type="nucleotide sequence ID" value="NZ_AAEW02000007.1"/>
</dbReference>
<accession>Q1K0G2</accession>
<organism evidence="3 4">
    <name type="scientific">Desulfuromonas acetoxidans (strain DSM 684 / 11070)</name>
    <dbReference type="NCBI Taxonomy" id="281689"/>
    <lineage>
        <taxon>Bacteria</taxon>
        <taxon>Pseudomonadati</taxon>
        <taxon>Thermodesulfobacteriota</taxon>
        <taxon>Desulfuromonadia</taxon>
        <taxon>Desulfuromonadales</taxon>
        <taxon>Desulfuromonadaceae</taxon>
        <taxon>Desulfuromonas</taxon>
    </lineage>
</organism>
<keyword evidence="1 2" id="KW-0690">Ribosome biogenesis</keyword>
<dbReference type="InterPro" id="IPR000238">
    <property type="entry name" value="RbfA"/>
</dbReference>
<dbReference type="InterPro" id="IPR023799">
    <property type="entry name" value="RbfA_dom_sf"/>
</dbReference>
<comment type="subunit">
    <text evidence="2">Monomer. Binds 30S ribosomal subunits, but not 50S ribosomal subunits or 70S ribosomes.</text>
</comment>
<dbReference type="OrthoDB" id="307788at2"/>
<dbReference type="GO" id="GO:0005829">
    <property type="term" value="C:cytosol"/>
    <property type="evidence" value="ECO:0007669"/>
    <property type="project" value="TreeGrafter"/>
</dbReference>
<reference evidence="3" key="1">
    <citation type="submission" date="2006-05" db="EMBL/GenBank/DDBJ databases">
        <title>Annotation of the draft genome assembly of Desulfuromonas acetoxidans DSM 684.</title>
        <authorList>
            <consortium name="US DOE Joint Genome Institute (JGI-ORNL)"/>
            <person name="Larimer F."/>
            <person name="Land M."/>
            <person name="Hauser L."/>
        </authorList>
    </citation>
    <scope>NUCLEOTIDE SEQUENCE [LARGE SCALE GENOMIC DNA]</scope>
    <source>
        <strain evidence="3">DSM 684</strain>
    </source>
</reference>
<comment type="subcellular location">
    <subcellularLocation>
        <location evidence="2">Cytoplasm</location>
    </subcellularLocation>
</comment>
<dbReference type="Gene3D" id="3.30.300.20">
    <property type="match status" value="1"/>
</dbReference>
<comment type="similarity">
    <text evidence="2">Belongs to the RbfA family.</text>
</comment>
<sequence>MATQRTYRVAEQIHKEISDIMLRGLRDPRVGFVTITSVDISSDLRHAKIFFTVMGEEADAEKTQQGLDSAVPFLRRELGKRMKLRHVPDLVFKYDTSIAYGSHIEELLKEAGITHDDDE</sequence>
<dbReference type="AlphaFoldDB" id="Q1K0G2"/>
<dbReference type="PROSITE" id="PS01319">
    <property type="entry name" value="RBFA"/>
    <property type="match status" value="1"/>
</dbReference>
<dbReference type="InterPro" id="IPR015946">
    <property type="entry name" value="KH_dom-like_a/b"/>
</dbReference>